<evidence type="ECO:0000256" key="6">
    <source>
        <dbReference type="ARBA" id="ARBA00023315"/>
    </source>
</evidence>
<dbReference type="CDD" id="cd07984">
    <property type="entry name" value="LPLAT_LABLAT-like"/>
    <property type="match status" value="1"/>
</dbReference>
<dbReference type="Proteomes" id="UP000014400">
    <property type="component" value="Unassembled WGS sequence"/>
</dbReference>
<comment type="subcellular location">
    <subcellularLocation>
        <location evidence="1">Cell inner membrane</location>
    </subcellularLocation>
</comment>
<dbReference type="InterPro" id="IPR004960">
    <property type="entry name" value="LipA_acyltrans"/>
</dbReference>
<proteinExistence type="predicted"/>
<gene>
    <name evidence="7" type="ORF">HMPREF1476_02248</name>
</gene>
<dbReference type="STRING" id="1203554.HMPREF1476_02248"/>
<dbReference type="GO" id="GO:0005886">
    <property type="term" value="C:plasma membrane"/>
    <property type="evidence" value="ECO:0007669"/>
    <property type="project" value="UniProtKB-SubCell"/>
</dbReference>
<dbReference type="RefSeq" id="WP_016475247.1">
    <property type="nucleotide sequence ID" value="NZ_KE150481.1"/>
</dbReference>
<comment type="caution">
    <text evidence="7">The sequence shown here is derived from an EMBL/GenBank/DDBJ whole genome shotgun (WGS) entry which is preliminary data.</text>
</comment>
<dbReference type="GO" id="GO:0009247">
    <property type="term" value="P:glycolipid biosynthetic process"/>
    <property type="evidence" value="ECO:0007669"/>
    <property type="project" value="UniProtKB-ARBA"/>
</dbReference>
<evidence type="ECO:0000256" key="5">
    <source>
        <dbReference type="ARBA" id="ARBA00023136"/>
    </source>
</evidence>
<dbReference type="PANTHER" id="PTHR30606:SF9">
    <property type="entry name" value="LIPID A BIOSYNTHESIS LAUROYLTRANSFERASE"/>
    <property type="match status" value="1"/>
</dbReference>
<keyword evidence="2" id="KW-1003">Cell membrane</keyword>
<evidence type="ECO:0000256" key="3">
    <source>
        <dbReference type="ARBA" id="ARBA00022519"/>
    </source>
</evidence>
<reference evidence="7 8" key="1">
    <citation type="submission" date="2013-04" db="EMBL/GenBank/DDBJ databases">
        <title>The Genome Sequence of Sutterella wadsworthensis HGA0223.</title>
        <authorList>
            <consortium name="The Broad Institute Genomics Platform"/>
            <person name="Earl A."/>
            <person name="Ward D."/>
            <person name="Feldgarden M."/>
            <person name="Gevers D."/>
            <person name="Schmidt T.M."/>
            <person name="Dover J."/>
            <person name="Dai D."/>
            <person name="Walker B."/>
            <person name="Young S."/>
            <person name="Zeng Q."/>
            <person name="Gargeya S."/>
            <person name="Fitzgerald M."/>
            <person name="Haas B."/>
            <person name="Abouelleil A."/>
            <person name="Allen A.W."/>
            <person name="Alvarado L."/>
            <person name="Arachchi H.M."/>
            <person name="Berlin A.M."/>
            <person name="Chapman S.B."/>
            <person name="Gainer-Dewar J."/>
            <person name="Goldberg J."/>
            <person name="Griggs A."/>
            <person name="Gujja S."/>
            <person name="Hansen M."/>
            <person name="Howarth C."/>
            <person name="Imamovic A."/>
            <person name="Ireland A."/>
            <person name="Larimer J."/>
            <person name="McCowan C."/>
            <person name="Murphy C."/>
            <person name="Pearson M."/>
            <person name="Poon T.W."/>
            <person name="Priest M."/>
            <person name="Roberts A."/>
            <person name="Saif S."/>
            <person name="Shea T."/>
            <person name="Sisk P."/>
            <person name="Sykes S."/>
            <person name="Wortman J."/>
            <person name="Nusbaum C."/>
            <person name="Birren B."/>
        </authorList>
    </citation>
    <scope>NUCLEOTIDE SEQUENCE [LARGE SCALE GENOMIC DNA]</scope>
    <source>
        <strain evidence="7 8">HGA0223</strain>
    </source>
</reference>
<dbReference type="HOGENOM" id="CLU_049421_1_0_4"/>
<name>S3BTY4_9BURK</name>
<sequence>MSSLNLLLSRGWVQLVKSFRYLSMPMRWRLARVAAAVLWFAVPKRRHVILRNLELCFPELSRTERESLAKRVYVRLARAAIDHGTLWCGSAEDVRSLVHFHGIEHLLNPENRPVIVVSPHFAGLDAAGIALNTYVRGVSLYQTQSNPVWDEALLKGRLRFSNPVLIAKSGDSDLRRVMREMKTGLPFYYLPDMDHGRRNSIFVPFFGVEAATLPMVSRLARVMQAKVLWCIATMTETGYQVEISEAWENFPTNDPQADTCRLNAELETFIRQQPDQYLWVHRRFKTRPEGEHSLY</sequence>
<organism evidence="7 8">
    <name type="scientific">Sutterella wadsworthensis HGA0223</name>
    <dbReference type="NCBI Taxonomy" id="1203554"/>
    <lineage>
        <taxon>Bacteria</taxon>
        <taxon>Pseudomonadati</taxon>
        <taxon>Pseudomonadota</taxon>
        <taxon>Betaproteobacteria</taxon>
        <taxon>Burkholderiales</taxon>
        <taxon>Sutterellaceae</taxon>
        <taxon>Sutterella</taxon>
    </lineage>
</organism>
<evidence type="ECO:0000256" key="2">
    <source>
        <dbReference type="ARBA" id="ARBA00022475"/>
    </source>
</evidence>
<dbReference type="PATRIC" id="fig|1203554.3.peg.2333"/>
<dbReference type="Pfam" id="PF03279">
    <property type="entry name" value="Lip_A_acyltrans"/>
    <property type="match status" value="1"/>
</dbReference>
<dbReference type="PIRSF" id="PIRSF026649">
    <property type="entry name" value="MsbB"/>
    <property type="match status" value="1"/>
</dbReference>
<dbReference type="GO" id="GO:0016746">
    <property type="term" value="F:acyltransferase activity"/>
    <property type="evidence" value="ECO:0007669"/>
    <property type="project" value="UniProtKB-KW"/>
</dbReference>
<evidence type="ECO:0000256" key="4">
    <source>
        <dbReference type="ARBA" id="ARBA00022679"/>
    </source>
</evidence>
<keyword evidence="6" id="KW-0012">Acyltransferase</keyword>
<dbReference type="AlphaFoldDB" id="S3BTY4"/>
<dbReference type="eggNOG" id="COG1560">
    <property type="taxonomic scope" value="Bacteria"/>
</dbReference>
<keyword evidence="5" id="KW-0472">Membrane</keyword>
<protein>
    <recommendedName>
        <fullName evidence="9">Lipid A biosynthesis acyltransferase</fullName>
    </recommendedName>
</protein>
<keyword evidence="3" id="KW-0997">Cell inner membrane</keyword>
<evidence type="ECO:0008006" key="9">
    <source>
        <dbReference type="Google" id="ProtNLM"/>
    </source>
</evidence>
<keyword evidence="4" id="KW-0808">Transferase</keyword>
<evidence type="ECO:0000313" key="7">
    <source>
        <dbReference type="EMBL" id="EPD97627.1"/>
    </source>
</evidence>
<dbReference type="GeneID" id="64062381"/>
<evidence type="ECO:0000256" key="1">
    <source>
        <dbReference type="ARBA" id="ARBA00004533"/>
    </source>
</evidence>
<dbReference type="PANTHER" id="PTHR30606">
    <property type="entry name" value="LIPID A BIOSYNTHESIS LAUROYL ACYLTRANSFERASE"/>
    <property type="match status" value="1"/>
</dbReference>
<keyword evidence="8" id="KW-1185">Reference proteome</keyword>
<accession>S3BTY4</accession>
<evidence type="ECO:0000313" key="8">
    <source>
        <dbReference type="Proteomes" id="UP000014400"/>
    </source>
</evidence>
<dbReference type="EMBL" id="ATCF01000035">
    <property type="protein sequence ID" value="EPD97627.1"/>
    <property type="molecule type" value="Genomic_DNA"/>
</dbReference>